<dbReference type="PROSITE" id="PS50076">
    <property type="entry name" value="DNAJ_2"/>
    <property type="match status" value="1"/>
</dbReference>
<evidence type="ECO:0000313" key="10">
    <source>
        <dbReference type="EMBL" id="RHZ23654.1"/>
    </source>
</evidence>
<evidence type="ECO:0000256" key="5">
    <source>
        <dbReference type="ARBA" id="ARBA00023242"/>
    </source>
</evidence>
<evidence type="ECO:0000256" key="2">
    <source>
        <dbReference type="ARBA" id="ARBA00004496"/>
    </source>
</evidence>
<dbReference type="InterPro" id="IPR012677">
    <property type="entry name" value="Nucleotide-bd_a/b_plait_sf"/>
</dbReference>
<dbReference type="AlphaFoldDB" id="A0A397D2J9"/>
<dbReference type="Proteomes" id="UP000286510">
    <property type="component" value="Unassembled WGS sequence"/>
</dbReference>
<keyword evidence="4" id="KW-0143">Chaperone</keyword>
<keyword evidence="3" id="KW-0963">Cytoplasm</keyword>
<dbReference type="EMBL" id="QUTD01006093">
    <property type="protein sequence ID" value="RHY57563.1"/>
    <property type="molecule type" value="Genomic_DNA"/>
</dbReference>
<dbReference type="GO" id="GO:0005737">
    <property type="term" value="C:cytoplasm"/>
    <property type="evidence" value="ECO:0007669"/>
    <property type="project" value="UniProtKB-SubCell"/>
</dbReference>
<evidence type="ECO:0000256" key="6">
    <source>
        <dbReference type="SAM" id="MobiDB-lite"/>
    </source>
</evidence>
<dbReference type="CDD" id="cd06257">
    <property type="entry name" value="DnaJ"/>
    <property type="match status" value="1"/>
</dbReference>
<dbReference type="SMART" id="SM00271">
    <property type="entry name" value="DnaJ"/>
    <property type="match status" value="1"/>
</dbReference>
<evidence type="ECO:0000259" key="7">
    <source>
        <dbReference type="PROSITE" id="PS50076"/>
    </source>
</evidence>
<dbReference type="Proteomes" id="UP000266196">
    <property type="component" value="Unassembled WGS sequence"/>
</dbReference>
<dbReference type="Gene3D" id="1.10.287.110">
    <property type="entry name" value="DnaJ domain"/>
    <property type="match status" value="1"/>
</dbReference>
<dbReference type="EMBL" id="QUTE01008611">
    <property type="protein sequence ID" value="RHZ23654.1"/>
    <property type="molecule type" value="Genomic_DNA"/>
</dbReference>
<keyword evidence="5" id="KW-0539">Nucleus</keyword>
<dbReference type="Gene3D" id="3.30.70.330">
    <property type="match status" value="1"/>
</dbReference>
<feature type="domain" description="J" evidence="7">
    <location>
        <begin position="25"/>
        <end position="86"/>
    </location>
</feature>
<proteinExistence type="predicted"/>
<dbReference type="Pfam" id="PF00226">
    <property type="entry name" value="DnaJ"/>
    <property type="match status" value="1"/>
</dbReference>
<evidence type="ECO:0000313" key="12">
    <source>
        <dbReference type="Proteomes" id="UP000266643"/>
    </source>
</evidence>
<dbReference type="SUPFAM" id="SSF46565">
    <property type="entry name" value="Chaperone J-domain"/>
    <property type="match status" value="1"/>
</dbReference>
<dbReference type="PRINTS" id="PR00625">
    <property type="entry name" value="JDOMAIN"/>
</dbReference>
<dbReference type="InterPro" id="IPR001623">
    <property type="entry name" value="DnaJ_domain"/>
</dbReference>
<dbReference type="PANTHER" id="PTHR44313:SF1">
    <property type="entry name" value="DNAJ HOMOLOG SUBFAMILY C MEMBER 17"/>
    <property type="match status" value="1"/>
</dbReference>
<sequence>MLYGIWEVEGPRTTMNRSTTTTTTCWYEILGLPQLSDTDAVKKAFRQMSLKHHPDKGGDVDKFHELQQASQYLLDPAQKKEYDAKISQVTMADLQRKQREEKMGAERKRMADDLLRRETQELKRPKHVINDLKAKARKHVEDMQVKRAQQAQERAHLLGKDVKRGDIKQRTIRVSWSNSKGSHSDETLVAAFREYGEIELVKMKGPDSARIIFVNALSATQAARIEGHNDITWRKVTLVGHAVHEQASAKHHHHHSHHHDQHSRHHETDAAKVQLELHPISPAELAQFEAVVFAHLNALSQRGVPAS</sequence>
<evidence type="ECO:0000256" key="4">
    <source>
        <dbReference type="ARBA" id="ARBA00023186"/>
    </source>
</evidence>
<evidence type="ECO:0000313" key="8">
    <source>
        <dbReference type="EMBL" id="RHY57563.1"/>
    </source>
</evidence>
<comment type="subcellular location">
    <subcellularLocation>
        <location evidence="2">Cytoplasm</location>
    </subcellularLocation>
    <subcellularLocation>
        <location evidence="1">Nucleus</location>
    </subcellularLocation>
</comment>
<dbReference type="InterPro" id="IPR052094">
    <property type="entry name" value="Pre-mRNA-splicing_ERAD"/>
</dbReference>
<evidence type="ECO:0000313" key="11">
    <source>
        <dbReference type="Proteomes" id="UP000266196"/>
    </source>
</evidence>
<feature type="region of interest" description="Disordered" evidence="6">
    <location>
        <begin position="245"/>
        <end position="269"/>
    </location>
</feature>
<evidence type="ECO:0000313" key="9">
    <source>
        <dbReference type="EMBL" id="RHY82091.1"/>
    </source>
</evidence>
<dbReference type="VEuPathDB" id="FungiDB:H257_16977"/>
<evidence type="ECO:0000256" key="3">
    <source>
        <dbReference type="ARBA" id="ARBA00022490"/>
    </source>
</evidence>
<dbReference type="EMBL" id="QUTF01026345">
    <property type="protein sequence ID" value="RHY82091.1"/>
    <property type="molecule type" value="Genomic_DNA"/>
</dbReference>
<gene>
    <name evidence="9" type="ORF">DYB26_015663</name>
    <name evidence="8" type="ORF">DYB30_007629</name>
    <name evidence="10" type="ORF">DYB31_013369</name>
</gene>
<accession>A0A397D2J9</accession>
<comment type="caution">
    <text evidence="8">The sequence shown here is derived from an EMBL/GenBank/DDBJ whole genome shotgun (WGS) entry which is preliminary data.</text>
</comment>
<reference evidence="11 12" key="1">
    <citation type="submission" date="2018-08" db="EMBL/GenBank/DDBJ databases">
        <title>Aphanomyces genome sequencing and annotation.</title>
        <authorList>
            <person name="Minardi D."/>
            <person name="Oidtmann B."/>
            <person name="Van Der Giezen M."/>
            <person name="Studholme D.J."/>
        </authorList>
    </citation>
    <scope>NUCLEOTIDE SEQUENCE [LARGE SCALE GENOMIC DNA]</scope>
    <source>
        <strain evidence="10 11">197901</strain>
        <strain evidence="8 12">D2</strain>
        <strain evidence="9 13">FDL457</strain>
    </source>
</reference>
<dbReference type="GO" id="GO:0005681">
    <property type="term" value="C:spliceosomal complex"/>
    <property type="evidence" value="ECO:0007669"/>
    <property type="project" value="TreeGrafter"/>
</dbReference>
<organism evidence="8 12">
    <name type="scientific">Aphanomyces astaci</name>
    <name type="common">Crayfish plague agent</name>
    <dbReference type="NCBI Taxonomy" id="112090"/>
    <lineage>
        <taxon>Eukaryota</taxon>
        <taxon>Sar</taxon>
        <taxon>Stramenopiles</taxon>
        <taxon>Oomycota</taxon>
        <taxon>Saprolegniomycetes</taxon>
        <taxon>Saprolegniales</taxon>
        <taxon>Verrucalvaceae</taxon>
        <taxon>Aphanomyces</taxon>
    </lineage>
</organism>
<feature type="compositionally biased region" description="Basic residues" evidence="6">
    <location>
        <begin position="249"/>
        <end position="265"/>
    </location>
</feature>
<dbReference type="InterPro" id="IPR036869">
    <property type="entry name" value="J_dom_sf"/>
</dbReference>
<evidence type="ECO:0000256" key="1">
    <source>
        <dbReference type="ARBA" id="ARBA00004123"/>
    </source>
</evidence>
<evidence type="ECO:0000313" key="13">
    <source>
        <dbReference type="Proteomes" id="UP000286510"/>
    </source>
</evidence>
<dbReference type="GO" id="GO:0000390">
    <property type="term" value="P:spliceosomal complex disassembly"/>
    <property type="evidence" value="ECO:0007669"/>
    <property type="project" value="TreeGrafter"/>
</dbReference>
<dbReference type="Proteomes" id="UP000266643">
    <property type="component" value="Unassembled WGS sequence"/>
</dbReference>
<name>A0A397D2J9_APHAT</name>
<protein>
    <recommendedName>
        <fullName evidence="7">J domain-containing protein</fullName>
    </recommendedName>
</protein>
<dbReference type="PANTHER" id="PTHR44313">
    <property type="entry name" value="DNAJ HOMOLOG SUBFAMILY C MEMBER 17"/>
    <property type="match status" value="1"/>
</dbReference>